<proteinExistence type="predicted"/>
<accession>F4KMZ0</accession>
<feature type="chain" id="PRO_5003310133" description="Lipoprotein" evidence="1">
    <location>
        <begin position="24"/>
        <end position="437"/>
    </location>
</feature>
<dbReference type="KEGG" id="pah:Poras_1435"/>
<organism evidence="2 3">
    <name type="scientific">Porphyromonas asaccharolytica (strain ATCC 25260 / DSM 20707 / BCRC 10618 / CCUG 7834 / JCM 6326 / LMG 13178 / VPI 4198 / B440)</name>
    <name type="common">Bacteroides asaccharolyticus</name>
    <dbReference type="NCBI Taxonomy" id="879243"/>
    <lineage>
        <taxon>Bacteria</taxon>
        <taxon>Pseudomonadati</taxon>
        <taxon>Bacteroidota</taxon>
        <taxon>Bacteroidia</taxon>
        <taxon>Bacteroidales</taxon>
        <taxon>Porphyromonadaceae</taxon>
        <taxon>Porphyromonas</taxon>
    </lineage>
</organism>
<evidence type="ECO:0008006" key="4">
    <source>
        <dbReference type="Google" id="ProtNLM"/>
    </source>
</evidence>
<feature type="signal peptide" evidence="1">
    <location>
        <begin position="1"/>
        <end position="23"/>
    </location>
</feature>
<gene>
    <name evidence="2" type="ordered locus">Poras_1435</name>
</gene>
<name>F4KMZ0_PORAD</name>
<dbReference type="HOGENOM" id="CLU_646984_0_0_10"/>
<evidence type="ECO:0000313" key="2">
    <source>
        <dbReference type="EMBL" id="AEE13368.1"/>
    </source>
</evidence>
<keyword evidence="3" id="KW-1185">Reference proteome</keyword>
<reference evidence="3" key="1">
    <citation type="submission" date="2011-04" db="EMBL/GenBank/DDBJ databases">
        <title>The complete genome of Porphyromonas asaccharolytica DSM 20707.</title>
        <authorList>
            <person name="Lucas S."/>
            <person name="Han J."/>
            <person name="Lapidus A."/>
            <person name="Bruce D."/>
            <person name="Goodwin L."/>
            <person name="Pitluck S."/>
            <person name="Peters L."/>
            <person name="Kyrpides N."/>
            <person name="Mavromatis K."/>
            <person name="Ivanova N."/>
            <person name="Ovchinnikova G."/>
            <person name="Pagani I."/>
            <person name="Lu M."/>
            <person name="Detter J.C."/>
            <person name="Tapia R."/>
            <person name="Han C."/>
            <person name="Land M."/>
            <person name="Hauser L."/>
            <person name="Markowitz V."/>
            <person name="Cheng J.-F."/>
            <person name="Hugenholtz P."/>
            <person name="Woyke T."/>
            <person name="Wu D."/>
            <person name="Gronow S."/>
            <person name="Wellnitz S."/>
            <person name="Brambilla E."/>
            <person name="Klenk H.-P."/>
            <person name="Eisen J.A."/>
        </authorList>
    </citation>
    <scope>NUCLEOTIDE SEQUENCE [LARGE SCALE GENOMIC DNA]</scope>
    <source>
        <strain evidence="3">ATCC 25260 / DSM 20707 / VPI 4198</strain>
    </source>
</reference>
<dbReference type="eggNOG" id="ENOG5033794">
    <property type="taxonomic scope" value="Bacteria"/>
</dbReference>
<dbReference type="RefSeq" id="WP_013760738.1">
    <property type="nucleotide sequence ID" value="NC_015501.1"/>
</dbReference>
<dbReference type="OrthoDB" id="1013052at2"/>
<dbReference type="PROSITE" id="PS51257">
    <property type="entry name" value="PROKAR_LIPOPROTEIN"/>
    <property type="match status" value="1"/>
</dbReference>
<evidence type="ECO:0000313" key="3">
    <source>
        <dbReference type="Proteomes" id="UP000006545"/>
    </source>
</evidence>
<dbReference type="EMBL" id="CP002689">
    <property type="protein sequence ID" value="AEE13368.1"/>
    <property type="molecule type" value="Genomic_DNA"/>
</dbReference>
<dbReference type="Proteomes" id="UP000006545">
    <property type="component" value="Chromosome"/>
</dbReference>
<sequence>MKQITQLLAVAALLLLTACNPMEQIYKELDSVDHPIEKSVAYALTDADYKTIASAFTKQEEAGYTGSSKEEFMKEVKHEANYVKTNRTLTAWVSPEKYVPALMAKMYPEWGKGSAVTVSYAMQQHPAEDAALDKLISVKVSADDATKAGLTATDPNKLSKDEIAKLGKYLATTYADKGTSYLAKVSLADGQRNMLFIGERLADSRTYKVISPAEYQAMGSKYGNFSSSMLPERYIPQLLQQSMPYAQPGNQLIVVYEWFDNKVTTPEYQSFKLEGNQWRVAQTSSQFVNIGKQWIFDPTIRFTLTADDFMILHAWVKANKPDYISEKYPDNEEWWFCGSAYYKNFNIDGGKSVGARPDEEGKSTDELFKLRLERIKEGLKLILKAHYADKPAQTNGIDQMYVITTGLRQNYANSTITFTYKGLGGGNFEYVSGPDAL</sequence>
<evidence type="ECO:0000256" key="1">
    <source>
        <dbReference type="SAM" id="SignalP"/>
    </source>
</evidence>
<keyword evidence="1" id="KW-0732">Signal</keyword>
<dbReference type="STRING" id="879243.Poras_1435"/>
<dbReference type="AlphaFoldDB" id="F4KMZ0"/>
<protein>
    <recommendedName>
        <fullName evidence="4">Lipoprotein</fullName>
    </recommendedName>
</protein>